<dbReference type="InterPro" id="IPR051704">
    <property type="entry name" value="FAD_aromatic-hydroxylase"/>
</dbReference>
<evidence type="ECO:0000313" key="2">
    <source>
        <dbReference type="EMBL" id="QBR83551.1"/>
    </source>
</evidence>
<dbReference type="InterPro" id="IPR002938">
    <property type="entry name" value="FAD-bd"/>
</dbReference>
<protein>
    <recommendedName>
        <fullName evidence="1">FAD-binding domain-containing protein</fullName>
    </recommendedName>
</protein>
<feature type="domain" description="FAD-binding" evidence="1">
    <location>
        <begin position="2"/>
        <end position="335"/>
    </location>
</feature>
<dbReference type="PRINTS" id="PR00420">
    <property type="entry name" value="RNGMNOXGNASE"/>
</dbReference>
<evidence type="ECO:0000259" key="1">
    <source>
        <dbReference type="Pfam" id="PF01494"/>
    </source>
</evidence>
<dbReference type="PANTHER" id="PTHR46865:SF2">
    <property type="entry name" value="MONOOXYGENASE"/>
    <property type="match status" value="1"/>
</dbReference>
<gene>
    <name evidence="2" type="ORF">E3983_03765</name>
</gene>
<dbReference type="Gene3D" id="3.50.50.60">
    <property type="entry name" value="FAD/NAD(P)-binding domain"/>
    <property type="match status" value="1"/>
</dbReference>
<dbReference type="EMBL" id="CP038254">
    <property type="protein sequence ID" value="QBR83551.1"/>
    <property type="molecule type" value="Genomic_DNA"/>
</dbReference>
<dbReference type="InterPro" id="IPR036188">
    <property type="entry name" value="FAD/NAD-bd_sf"/>
</dbReference>
<evidence type="ECO:0000313" key="3">
    <source>
        <dbReference type="Proteomes" id="UP000295517"/>
    </source>
</evidence>
<dbReference type="Gene3D" id="3.30.9.10">
    <property type="entry name" value="D-Amino Acid Oxidase, subunit A, domain 2"/>
    <property type="match status" value="1"/>
</dbReference>
<organism evidence="2 3">
    <name type="scientific">Legionella israelensis</name>
    <dbReference type="NCBI Taxonomy" id="454"/>
    <lineage>
        <taxon>Bacteria</taxon>
        <taxon>Pseudomonadati</taxon>
        <taxon>Pseudomonadota</taxon>
        <taxon>Gammaproteobacteria</taxon>
        <taxon>Legionellales</taxon>
        <taxon>Legionellaceae</taxon>
        <taxon>Legionella</taxon>
    </lineage>
</organism>
<dbReference type="AlphaFoldDB" id="A0AAX1EEL3"/>
<accession>A0AAX1EEL3</accession>
<name>A0AAX1EEL3_9GAMM</name>
<dbReference type="Proteomes" id="UP000295517">
    <property type="component" value="Chromosome"/>
</dbReference>
<sequence>MKILISGAGIAGLSLAYWLKKYGMEPTIVERASELLVGGYKLDIRGSALEVIRRMDLYDKLRRKNTNMQDALLVDKHGKIIEKMDGEAFGHRSGDDLEVVREGICRTFYEHLTGVEIWFDDVIEAVEQTNSGVMVSFKNHDKQQFDLLIGADGLHSKVRQLVFGKEKQWLHDLGVYLCVYDAPNYLNLNRQEMQFTEIGRVAQVWSTGDNQVMKVCFGFVSSDKQIPLKDREAHFIRLKQAFEGIGWVAPKMLDYQPQADDYYFDKAAQVKMDSFSKGRVALVGDAGYCASPMSGQGTSLAIIGAYILAGELASAKQDYTRAFKAYEEIMRPFIAANQRLGQQAANMMNSKDFISQFIGKVIQKALKYAPGKLVQWIINLSSKRIQRVANSIQIKDYP</sequence>
<dbReference type="Pfam" id="PF01494">
    <property type="entry name" value="FAD_binding_3"/>
    <property type="match status" value="1"/>
</dbReference>
<dbReference type="GO" id="GO:0071949">
    <property type="term" value="F:FAD binding"/>
    <property type="evidence" value="ECO:0007669"/>
    <property type="project" value="InterPro"/>
</dbReference>
<dbReference type="SUPFAM" id="SSF51905">
    <property type="entry name" value="FAD/NAD(P)-binding domain"/>
    <property type="match status" value="1"/>
</dbReference>
<dbReference type="RefSeq" id="WP_135059925.1">
    <property type="nucleotide sequence ID" value="NZ_CP038254.1"/>
</dbReference>
<dbReference type="PANTHER" id="PTHR46865">
    <property type="entry name" value="OXIDOREDUCTASE-RELATED"/>
    <property type="match status" value="1"/>
</dbReference>
<reference evidence="2 3" key="1">
    <citation type="submission" date="2019-03" db="EMBL/GenBank/DDBJ databases">
        <title>Diverse conjugative elements silence natural transformation in Legionella species.</title>
        <authorList>
            <person name="Durieux I."/>
            <person name="Ginevra C."/>
            <person name="Attaiech L."/>
            <person name="Picq K."/>
            <person name="Juan P.A."/>
            <person name="Jarraud S."/>
            <person name="Charpentier X."/>
        </authorList>
    </citation>
    <scope>NUCLEOTIDE SEQUENCE [LARGE SCALE GENOMIC DNA]</scope>
    <source>
        <strain evidence="2 3">HL-0427-4011</strain>
    </source>
</reference>
<proteinExistence type="predicted"/>